<gene>
    <name evidence="2" type="ORF">OOA_18054</name>
</gene>
<dbReference type="RefSeq" id="WP_008913578.1">
    <property type="nucleotide sequence ID" value="NZ_KB233226.1"/>
</dbReference>
<dbReference type="AlphaFoldDB" id="K8W9H2"/>
<proteinExistence type="predicted"/>
<dbReference type="Proteomes" id="UP000009336">
    <property type="component" value="Unassembled WGS sequence"/>
</dbReference>
<keyword evidence="2" id="KW-0808">Transferase</keyword>
<protein>
    <submittedName>
        <fullName evidence="2">Glycosyltransferase</fullName>
    </submittedName>
</protein>
<evidence type="ECO:0000313" key="3">
    <source>
        <dbReference type="Proteomes" id="UP000009336"/>
    </source>
</evidence>
<keyword evidence="3" id="KW-1185">Reference proteome</keyword>
<dbReference type="STRING" id="1141662.OOA_18054"/>
<name>K8W9H2_9GAMM</name>
<dbReference type="eggNOG" id="COG3306">
    <property type="taxonomic scope" value="Bacteria"/>
</dbReference>
<dbReference type="EMBL" id="AKKL01000050">
    <property type="protein sequence ID" value="EKT54127.1"/>
    <property type="molecule type" value="Genomic_DNA"/>
</dbReference>
<comment type="caution">
    <text evidence="2">The sequence shown here is derived from an EMBL/GenBank/DDBJ whole genome shotgun (WGS) entry which is preliminary data.</text>
</comment>
<feature type="domain" description="Glycosyl transferase family 25" evidence="1">
    <location>
        <begin position="5"/>
        <end position="181"/>
    </location>
</feature>
<dbReference type="HOGENOM" id="CLU_071269_5_0_6"/>
<dbReference type="PATRIC" id="fig|1141662.3.peg.3664"/>
<organism evidence="2 3">
    <name type="scientific">Providencia burhodogranariea DSM 19968</name>
    <dbReference type="NCBI Taxonomy" id="1141662"/>
    <lineage>
        <taxon>Bacteria</taxon>
        <taxon>Pseudomonadati</taxon>
        <taxon>Pseudomonadota</taxon>
        <taxon>Gammaproteobacteria</taxon>
        <taxon>Enterobacterales</taxon>
        <taxon>Morganellaceae</taxon>
        <taxon>Providencia</taxon>
    </lineage>
</organism>
<reference evidence="2 3" key="1">
    <citation type="journal article" date="2012" name="BMC Genomics">
        <title>Comparative genomics of bacteria in the genus Providencia isolated from wild Drosophila melanogaster.</title>
        <authorList>
            <person name="Galac M.R."/>
            <person name="Lazzaro B.P."/>
        </authorList>
    </citation>
    <scope>NUCLEOTIDE SEQUENCE [LARGE SCALE GENOMIC DNA]</scope>
    <source>
        <strain evidence="2 3">DSM 19968</strain>
    </source>
</reference>
<dbReference type="OrthoDB" id="9816113at2"/>
<dbReference type="GO" id="GO:0016740">
    <property type="term" value="F:transferase activity"/>
    <property type="evidence" value="ECO:0007669"/>
    <property type="project" value="UniProtKB-KW"/>
</dbReference>
<dbReference type="Pfam" id="PF01755">
    <property type="entry name" value="Glyco_transf_25"/>
    <property type="match status" value="1"/>
</dbReference>
<accession>K8W9H2</accession>
<evidence type="ECO:0000313" key="2">
    <source>
        <dbReference type="EMBL" id="EKT54127.1"/>
    </source>
</evidence>
<sequence length="257" mass="30204">MKTLIYVISLTSEHERRKNISDQLKKFNLDFSFYDAIDFRFTDESTVNSYVINDTEYNKPSRPLTKGEIGCTLSHLKLISSLKHISSSSNFLILEDDAIIDKDLAKFISSKKLNEFDWDLIILGYSKLKKDEFKKFYFKEPINTIQQINNIKIGNVWKDWTCGTVGYIINHKSINKFDSLTVSSMADDWHYIKEKLNLKIFHSRPLLICEDFSTFASSIEGERKEFLKKENIILEPIRLMRGLYRKLFFIAKIPKKR</sequence>
<dbReference type="CDD" id="cd06532">
    <property type="entry name" value="Glyco_transf_25"/>
    <property type="match status" value="1"/>
</dbReference>
<dbReference type="InterPro" id="IPR002654">
    <property type="entry name" value="Glyco_trans_25"/>
</dbReference>
<evidence type="ECO:0000259" key="1">
    <source>
        <dbReference type="Pfam" id="PF01755"/>
    </source>
</evidence>